<reference evidence="3" key="1">
    <citation type="journal article" date="2020" name="Stud. Mycol.">
        <title>101 Dothideomycetes genomes: a test case for predicting lifestyles and emergence of pathogens.</title>
        <authorList>
            <person name="Haridas S."/>
            <person name="Albert R."/>
            <person name="Binder M."/>
            <person name="Bloem J."/>
            <person name="Labutti K."/>
            <person name="Salamov A."/>
            <person name="Andreopoulos B."/>
            <person name="Baker S."/>
            <person name="Barry K."/>
            <person name="Bills G."/>
            <person name="Bluhm B."/>
            <person name="Cannon C."/>
            <person name="Castanera R."/>
            <person name="Culley D."/>
            <person name="Daum C."/>
            <person name="Ezra D."/>
            <person name="Gonzalez J."/>
            <person name="Henrissat B."/>
            <person name="Kuo A."/>
            <person name="Liang C."/>
            <person name="Lipzen A."/>
            <person name="Lutzoni F."/>
            <person name="Magnuson J."/>
            <person name="Mondo S."/>
            <person name="Nolan M."/>
            <person name="Ohm R."/>
            <person name="Pangilinan J."/>
            <person name="Park H.-J."/>
            <person name="Ramirez L."/>
            <person name="Alfaro M."/>
            <person name="Sun H."/>
            <person name="Tritt A."/>
            <person name="Yoshinaga Y."/>
            <person name="Zwiers L.-H."/>
            <person name="Turgeon B."/>
            <person name="Goodwin S."/>
            <person name="Spatafora J."/>
            <person name="Crous P."/>
            <person name="Grigoriev I."/>
        </authorList>
    </citation>
    <scope>NUCLEOTIDE SEQUENCE</scope>
    <source>
        <strain evidence="3">CBS 121739</strain>
    </source>
</reference>
<proteinExistence type="predicted"/>
<dbReference type="GeneID" id="54485702"/>
<accession>A0A6A6VWD8</accession>
<evidence type="ECO:0000313" key="4">
    <source>
        <dbReference type="Proteomes" id="UP000799437"/>
    </source>
</evidence>
<feature type="domain" description="Alpha/beta hydrolase fold-3" evidence="2">
    <location>
        <begin position="111"/>
        <end position="329"/>
    </location>
</feature>
<protein>
    <submittedName>
        <fullName evidence="3">Esterase</fullName>
    </submittedName>
</protein>
<dbReference type="AlphaFoldDB" id="A0A6A6VWD8"/>
<dbReference type="OrthoDB" id="408631at2759"/>
<name>A0A6A6VWD8_9PEZI</name>
<keyword evidence="1" id="KW-0378">Hydrolase</keyword>
<dbReference type="RefSeq" id="XP_033597353.1">
    <property type="nucleotide sequence ID" value="XM_033744648.1"/>
</dbReference>
<dbReference type="EMBL" id="ML996579">
    <property type="protein sequence ID" value="KAF2754902.1"/>
    <property type="molecule type" value="Genomic_DNA"/>
</dbReference>
<dbReference type="Pfam" id="PF07859">
    <property type="entry name" value="Abhydrolase_3"/>
    <property type="match status" value="1"/>
</dbReference>
<dbReference type="PANTHER" id="PTHR48081:SF8">
    <property type="entry name" value="ALPHA_BETA HYDROLASE FOLD-3 DOMAIN-CONTAINING PROTEIN-RELATED"/>
    <property type="match status" value="1"/>
</dbReference>
<dbReference type="Gene3D" id="3.40.50.1820">
    <property type="entry name" value="alpha/beta hydrolase"/>
    <property type="match status" value="1"/>
</dbReference>
<evidence type="ECO:0000256" key="1">
    <source>
        <dbReference type="ARBA" id="ARBA00022801"/>
    </source>
</evidence>
<dbReference type="GO" id="GO:0016787">
    <property type="term" value="F:hydrolase activity"/>
    <property type="evidence" value="ECO:0007669"/>
    <property type="project" value="UniProtKB-KW"/>
</dbReference>
<dbReference type="InterPro" id="IPR029058">
    <property type="entry name" value="AB_hydrolase_fold"/>
</dbReference>
<dbReference type="SUPFAM" id="SSF53474">
    <property type="entry name" value="alpha/beta-Hydrolases"/>
    <property type="match status" value="1"/>
</dbReference>
<gene>
    <name evidence="3" type="ORF">EJ05DRAFT_479308</name>
</gene>
<evidence type="ECO:0000313" key="3">
    <source>
        <dbReference type="EMBL" id="KAF2754902.1"/>
    </source>
</evidence>
<sequence>MSDLKPAQLSHPLLNSIPPHLIDRFDPTYVKYHTHYAAGRLAGHQVPIEAYRKDPSAYNTRFGKAPAPDANVGVISDEQLQVTGPDGQITIRVYQPKTTQIDNRHGRPIYVNFHGGGWVFGDHLVEAEHCKRIVHETGAVAFDVGYRHAPEFPFPTPVDDCWQATQWILSPAIIAKYNLDVARTAVGGPSAGGHLSAVVSQRARDAGIKLVLQLLHVPVCDMDHYDESGKLSQSVPYKSHVKMYETVPLSGARMEYFARHFLGVPRRAETYNNPSVSPIRAADLSNLAPALITTAEMDPLCSEGEAYHKKLLEAGNQSEYHMLRGMPHIVAGLDDICDEAKRYNVIIVEALKKAYGII</sequence>
<dbReference type="InterPro" id="IPR013094">
    <property type="entry name" value="AB_hydrolase_3"/>
</dbReference>
<evidence type="ECO:0000259" key="2">
    <source>
        <dbReference type="Pfam" id="PF07859"/>
    </source>
</evidence>
<dbReference type="PANTHER" id="PTHR48081">
    <property type="entry name" value="AB HYDROLASE SUPERFAMILY PROTEIN C4A8.06C"/>
    <property type="match status" value="1"/>
</dbReference>
<keyword evidence="4" id="KW-1185">Reference proteome</keyword>
<dbReference type="Proteomes" id="UP000799437">
    <property type="component" value="Unassembled WGS sequence"/>
</dbReference>
<dbReference type="InterPro" id="IPR050300">
    <property type="entry name" value="GDXG_lipolytic_enzyme"/>
</dbReference>
<organism evidence="3 4">
    <name type="scientific">Pseudovirgaria hyperparasitica</name>
    <dbReference type="NCBI Taxonomy" id="470096"/>
    <lineage>
        <taxon>Eukaryota</taxon>
        <taxon>Fungi</taxon>
        <taxon>Dikarya</taxon>
        <taxon>Ascomycota</taxon>
        <taxon>Pezizomycotina</taxon>
        <taxon>Dothideomycetes</taxon>
        <taxon>Dothideomycetes incertae sedis</taxon>
        <taxon>Acrospermales</taxon>
        <taxon>Acrospermaceae</taxon>
        <taxon>Pseudovirgaria</taxon>
    </lineage>
</organism>